<evidence type="ECO:0000259" key="16">
    <source>
        <dbReference type="Pfam" id="PF06827"/>
    </source>
</evidence>
<evidence type="ECO:0000256" key="7">
    <source>
        <dbReference type="ARBA" id="ARBA00022741"/>
    </source>
</evidence>
<dbReference type="InterPro" id="IPR013155">
    <property type="entry name" value="M/V/L/I-tRNA-synth_anticd-bd"/>
</dbReference>
<evidence type="ECO:0000256" key="13">
    <source>
        <dbReference type="ARBA" id="ARBA00048359"/>
    </source>
</evidence>
<dbReference type="KEGG" id="plei:Q9312_01260"/>
<dbReference type="NCBIfam" id="TIGR00392">
    <property type="entry name" value="ileS"/>
    <property type="match status" value="1"/>
</dbReference>
<dbReference type="Pfam" id="PF06827">
    <property type="entry name" value="zf-FPG_IleRS"/>
    <property type="match status" value="1"/>
</dbReference>
<dbReference type="RefSeq" id="WP_309202708.1">
    <property type="nucleotide sequence ID" value="NZ_CP133548.1"/>
</dbReference>
<evidence type="ECO:0000256" key="6">
    <source>
        <dbReference type="ARBA" id="ARBA00022723"/>
    </source>
</evidence>
<accession>A0AA51RTY7</accession>
<comment type="catalytic activity">
    <reaction evidence="13 14">
        <text>tRNA(Ile) + L-isoleucine + ATP = L-isoleucyl-tRNA(Ile) + AMP + diphosphate</text>
        <dbReference type="Rhea" id="RHEA:11060"/>
        <dbReference type="Rhea" id="RHEA-COMP:9666"/>
        <dbReference type="Rhea" id="RHEA-COMP:9695"/>
        <dbReference type="ChEBI" id="CHEBI:30616"/>
        <dbReference type="ChEBI" id="CHEBI:33019"/>
        <dbReference type="ChEBI" id="CHEBI:58045"/>
        <dbReference type="ChEBI" id="CHEBI:78442"/>
        <dbReference type="ChEBI" id="CHEBI:78528"/>
        <dbReference type="ChEBI" id="CHEBI:456215"/>
        <dbReference type="EC" id="6.1.1.5"/>
    </reaction>
</comment>
<comment type="domain">
    <text evidence="14">IleRS has two distinct active sites: one for aminoacylation and one for editing. The misactivated valine is translocated from the active site to the editing site, which sterically excludes the correctly activated isoleucine. The single editing site contains two valyl binding pockets, one specific for each substrate (Val-AMP or Val-tRNA(Ile)).</text>
</comment>
<dbReference type="PROSITE" id="PS00178">
    <property type="entry name" value="AA_TRNA_LIGASE_I"/>
    <property type="match status" value="1"/>
</dbReference>
<evidence type="ECO:0000256" key="2">
    <source>
        <dbReference type="ARBA" id="ARBA00006887"/>
    </source>
</evidence>
<comment type="similarity">
    <text evidence="2 14">Belongs to the class-I aminoacyl-tRNA synthetase family. IleS type 1 subfamily.</text>
</comment>
<dbReference type="InterPro" id="IPR014729">
    <property type="entry name" value="Rossmann-like_a/b/a_fold"/>
</dbReference>
<feature type="short sequence motif" description="'KMSKS' region" evidence="14">
    <location>
        <begin position="603"/>
        <end position="607"/>
    </location>
</feature>
<dbReference type="InterPro" id="IPR010663">
    <property type="entry name" value="Znf_FPG/IleRS"/>
</dbReference>
<dbReference type="FunFam" id="3.40.50.620:FF:000042">
    <property type="entry name" value="Isoleucine--tRNA ligase"/>
    <property type="match status" value="1"/>
</dbReference>
<dbReference type="PRINTS" id="PR00984">
    <property type="entry name" value="TRNASYNTHILE"/>
</dbReference>
<keyword evidence="9 14" id="KW-0067">ATP-binding</keyword>
<dbReference type="EC" id="6.1.1.5" evidence="14"/>
<dbReference type="SUPFAM" id="SSF50677">
    <property type="entry name" value="ValRS/IleRS/LeuRS editing domain"/>
    <property type="match status" value="1"/>
</dbReference>
<feature type="binding site" evidence="14">
    <location>
        <position position="896"/>
    </location>
    <ligand>
        <name>Zn(2+)</name>
        <dbReference type="ChEBI" id="CHEBI:29105"/>
    </ligand>
</feature>
<dbReference type="GO" id="GO:0000049">
    <property type="term" value="F:tRNA binding"/>
    <property type="evidence" value="ECO:0007669"/>
    <property type="project" value="InterPro"/>
</dbReference>
<gene>
    <name evidence="14 18" type="primary">ileS</name>
    <name evidence="18" type="ORF">Q9312_01260</name>
</gene>
<evidence type="ECO:0000256" key="12">
    <source>
        <dbReference type="ARBA" id="ARBA00025217"/>
    </source>
</evidence>
<dbReference type="InterPro" id="IPR009080">
    <property type="entry name" value="tRNAsynth_Ia_anticodon-bd"/>
</dbReference>
<feature type="binding site" evidence="14">
    <location>
        <position position="916"/>
    </location>
    <ligand>
        <name>Zn(2+)</name>
        <dbReference type="ChEBI" id="CHEBI:29105"/>
    </ligand>
</feature>
<dbReference type="CDD" id="cd00818">
    <property type="entry name" value="IleRS_core"/>
    <property type="match status" value="1"/>
</dbReference>
<dbReference type="GO" id="GO:0005829">
    <property type="term" value="C:cytosol"/>
    <property type="evidence" value="ECO:0007669"/>
    <property type="project" value="TreeGrafter"/>
</dbReference>
<dbReference type="HAMAP" id="MF_02002">
    <property type="entry name" value="Ile_tRNA_synth_type1"/>
    <property type="match status" value="1"/>
</dbReference>
<dbReference type="GO" id="GO:0006428">
    <property type="term" value="P:isoleucyl-tRNA aminoacylation"/>
    <property type="evidence" value="ECO:0007669"/>
    <property type="project" value="UniProtKB-UniRule"/>
</dbReference>
<evidence type="ECO:0000256" key="11">
    <source>
        <dbReference type="ARBA" id="ARBA00023146"/>
    </source>
</evidence>
<evidence type="ECO:0000256" key="14">
    <source>
        <dbReference type="HAMAP-Rule" id="MF_02002"/>
    </source>
</evidence>
<dbReference type="InterPro" id="IPR050081">
    <property type="entry name" value="Ile-tRNA_ligase"/>
</dbReference>
<organism evidence="18 19">
    <name type="scientific">Pleionea litopenaei</name>
    <dbReference type="NCBI Taxonomy" id="3070815"/>
    <lineage>
        <taxon>Bacteria</taxon>
        <taxon>Pseudomonadati</taxon>
        <taxon>Pseudomonadota</taxon>
        <taxon>Gammaproteobacteria</taxon>
        <taxon>Oceanospirillales</taxon>
        <taxon>Pleioneaceae</taxon>
        <taxon>Pleionea</taxon>
    </lineage>
</organism>
<dbReference type="InterPro" id="IPR002300">
    <property type="entry name" value="aa-tRNA-synth_Ia"/>
</dbReference>
<dbReference type="Pfam" id="PF00133">
    <property type="entry name" value="tRNA-synt_1"/>
    <property type="match status" value="1"/>
</dbReference>
<keyword evidence="6 14" id="KW-0479">Metal-binding</keyword>
<dbReference type="AlphaFoldDB" id="A0AA51RTY7"/>
<dbReference type="Gene3D" id="3.40.50.620">
    <property type="entry name" value="HUPs"/>
    <property type="match status" value="2"/>
</dbReference>
<feature type="binding site" evidence="14">
    <location>
        <position position="919"/>
    </location>
    <ligand>
        <name>Zn(2+)</name>
        <dbReference type="ChEBI" id="CHEBI:29105"/>
    </ligand>
</feature>
<name>A0AA51RTY7_9GAMM</name>
<evidence type="ECO:0000256" key="10">
    <source>
        <dbReference type="ARBA" id="ARBA00022917"/>
    </source>
</evidence>
<feature type="domain" description="Methionyl/Valyl/Leucyl/Isoleucyl-tRNA synthetase anticodon-binding" evidence="17">
    <location>
        <begin position="686"/>
        <end position="841"/>
    </location>
</feature>
<evidence type="ECO:0000256" key="8">
    <source>
        <dbReference type="ARBA" id="ARBA00022833"/>
    </source>
</evidence>
<feature type="binding site" evidence="14">
    <location>
        <position position="899"/>
    </location>
    <ligand>
        <name>Zn(2+)</name>
        <dbReference type="ChEBI" id="CHEBI:29105"/>
    </ligand>
</feature>
<dbReference type="InterPro" id="IPR001412">
    <property type="entry name" value="aa-tRNA-synth_I_CS"/>
</dbReference>
<evidence type="ECO:0000259" key="15">
    <source>
        <dbReference type="Pfam" id="PF00133"/>
    </source>
</evidence>
<keyword evidence="10 14" id="KW-0648">Protein biosynthesis</keyword>
<dbReference type="Pfam" id="PF08264">
    <property type="entry name" value="Anticodon_1"/>
    <property type="match status" value="1"/>
</dbReference>
<dbReference type="GO" id="GO:0002161">
    <property type="term" value="F:aminoacyl-tRNA deacylase activity"/>
    <property type="evidence" value="ECO:0007669"/>
    <property type="project" value="InterPro"/>
</dbReference>
<evidence type="ECO:0000313" key="18">
    <source>
        <dbReference type="EMBL" id="WMS87567.1"/>
    </source>
</evidence>
<comment type="subcellular location">
    <subcellularLocation>
        <location evidence="1 14">Cytoplasm</location>
    </subcellularLocation>
</comment>
<feature type="binding site" evidence="14">
    <location>
        <position position="562"/>
    </location>
    <ligand>
        <name>L-isoleucyl-5'-AMP</name>
        <dbReference type="ChEBI" id="CHEBI:178002"/>
    </ligand>
</feature>
<dbReference type="SUPFAM" id="SSF52374">
    <property type="entry name" value="Nucleotidylyl transferase"/>
    <property type="match status" value="1"/>
</dbReference>
<dbReference type="SUPFAM" id="SSF47323">
    <property type="entry name" value="Anticodon-binding domain of a subclass of class I aminoacyl-tRNA synthetases"/>
    <property type="match status" value="1"/>
</dbReference>
<dbReference type="EMBL" id="CP133548">
    <property type="protein sequence ID" value="WMS87567.1"/>
    <property type="molecule type" value="Genomic_DNA"/>
</dbReference>
<dbReference type="Gene3D" id="1.10.730.20">
    <property type="match status" value="1"/>
</dbReference>
<evidence type="ECO:0000256" key="4">
    <source>
        <dbReference type="ARBA" id="ARBA00022490"/>
    </source>
</evidence>
<evidence type="ECO:0000256" key="9">
    <source>
        <dbReference type="ARBA" id="ARBA00022840"/>
    </source>
</evidence>
<dbReference type="GO" id="GO:0005524">
    <property type="term" value="F:ATP binding"/>
    <property type="evidence" value="ECO:0007669"/>
    <property type="project" value="UniProtKB-UniRule"/>
</dbReference>
<comment type="cofactor">
    <cofactor evidence="14">
        <name>Zn(2+)</name>
        <dbReference type="ChEBI" id="CHEBI:29105"/>
    </cofactor>
    <text evidence="14">Binds 1 zinc ion per subunit.</text>
</comment>
<evidence type="ECO:0000259" key="17">
    <source>
        <dbReference type="Pfam" id="PF08264"/>
    </source>
</evidence>
<dbReference type="InterPro" id="IPR002301">
    <property type="entry name" value="Ile-tRNA-ligase"/>
</dbReference>
<keyword evidence="7 14" id="KW-0547">Nucleotide-binding</keyword>
<reference evidence="18 19" key="1">
    <citation type="submission" date="2023-08" db="EMBL/GenBank/DDBJ databases">
        <title>Pleionea litopenaei sp. nov., isolated from stomach of juvenile Litopenaeus vannamei.</title>
        <authorList>
            <person name="Rho A.M."/>
            <person name="Hwang C.Y."/>
        </authorList>
    </citation>
    <scope>NUCLEOTIDE SEQUENCE [LARGE SCALE GENOMIC DNA]</scope>
    <source>
        <strain evidence="18 19">HL-JVS1</strain>
    </source>
</reference>
<keyword evidence="5 14" id="KW-0436">Ligase</keyword>
<dbReference type="FunFam" id="1.10.730.20:FF:000001">
    <property type="entry name" value="Isoleucine--tRNA ligase"/>
    <property type="match status" value="1"/>
</dbReference>
<feature type="binding site" evidence="14">
    <location>
        <position position="606"/>
    </location>
    <ligand>
        <name>ATP</name>
        <dbReference type="ChEBI" id="CHEBI:30616"/>
    </ligand>
</feature>
<keyword evidence="4 14" id="KW-0963">Cytoplasm</keyword>
<evidence type="ECO:0000256" key="1">
    <source>
        <dbReference type="ARBA" id="ARBA00004496"/>
    </source>
</evidence>
<dbReference type="InterPro" id="IPR009008">
    <property type="entry name" value="Val/Leu/Ile-tRNA-synth_edit"/>
</dbReference>
<proteinExistence type="inferred from homology"/>
<feature type="domain" description="Zinc finger FPG/IleRS-type" evidence="16">
    <location>
        <begin position="894"/>
        <end position="921"/>
    </location>
</feature>
<dbReference type="GO" id="GO:0004822">
    <property type="term" value="F:isoleucine-tRNA ligase activity"/>
    <property type="evidence" value="ECO:0007669"/>
    <property type="project" value="UniProtKB-UniRule"/>
</dbReference>
<dbReference type="InterPro" id="IPR023585">
    <property type="entry name" value="Ile-tRNA-ligase_type1"/>
</dbReference>
<evidence type="ECO:0000256" key="5">
    <source>
        <dbReference type="ARBA" id="ARBA00022598"/>
    </source>
</evidence>
<dbReference type="FunFam" id="3.40.50.620:FF:000048">
    <property type="entry name" value="Isoleucine--tRNA ligase"/>
    <property type="match status" value="1"/>
</dbReference>
<comment type="function">
    <text evidence="12 14">Catalyzes the attachment of isoleucine to tRNA(Ile). As IleRS can inadvertently accommodate and process structurally similar amino acids such as valine, to avoid such errors it has two additional distinct tRNA(Ile)-dependent editing activities. One activity is designated as 'pretransfer' editing and involves the hydrolysis of activated Val-AMP. The other activity is designated 'posttransfer' editing and involves deacylation of mischarged Val-tRNA(Ile).</text>
</comment>
<feature type="short sequence motif" description="'HIGH' region" evidence="14">
    <location>
        <begin position="58"/>
        <end position="68"/>
    </location>
</feature>
<feature type="domain" description="Aminoacyl-tRNA synthetase class Ia" evidence="15">
    <location>
        <begin position="28"/>
        <end position="641"/>
    </location>
</feature>
<dbReference type="Gene3D" id="3.90.740.10">
    <property type="entry name" value="Valyl/Leucyl/Isoleucyl-tRNA synthetase, editing domain"/>
    <property type="match status" value="1"/>
</dbReference>
<dbReference type="InterPro" id="IPR033708">
    <property type="entry name" value="Anticodon_Ile_BEm"/>
</dbReference>
<keyword evidence="11 14" id="KW-0030">Aminoacyl-tRNA synthetase</keyword>
<evidence type="ECO:0000313" key="19">
    <source>
        <dbReference type="Proteomes" id="UP001239782"/>
    </source>
</evidence>
<keyword evidence="8 14" id="KW-0862">Zinc</keyword>
<dbReference type="GO" id="GO:0008270">
    <property type="term" value="F:zinc ion binding"/>
    <property type="evidence" value="ECO:0007669"/>
    <property type="project" value="UniProtKB-UniRule"/>
</dbReference>
<dbReference type="PANTHER" id="PTHR42765">
    <property type="entry name" value="SOLEUCYL-TRNA SYNTHETASE"/>
    <property type="match status" value="1"/>
</dbReference>
<evidence type="ECO:0000256" key="3">
    <source>
        <dbReference type="ARBA" id="ARBA00011245"/>
    </source>
</evidence>
<keyword evidence="19" id="KW-1185">Reference proteome</keyword>
<dbReference type="CDD" id="cd07960">
    <property type="entry name" value="Anticodon_Ia_Ile_BEm"/>
    <property type="match status" value="1"/>
</dbReference>
<sequence length="933" mass="104549">MADYKATLNLPNTEFPMKASLAQREPEMLKQWNEKGIYKRIREASQGRPKFILHDGPPYANGDIHIGHAVNKILKDVVLKSRSLSGFDAPYVPGWDCHGLPIEHNVEKKIGKAGVKVPFAEFRQKCRDYAAKQVDGQKKDFIRLGIFGDWENPYLTMNFQFEANIVRALAKIVMNGHLHKGVKPVYWSVVGGSALAEAEVEYHDKTSASIDVRFKADASLLQAFHFDNSSNLPVSAVIWTTTPWTLPSNQAISIHPKLDYALVQVDAGSGKELLVLAREMVDDVMKRYDLEEFEVVATAAGSDLENILVSHPFYDKQVPLILGEHVTTDAGTGLVHTAPDHGADDFNVGKAYGIELLNYVGPDGVYSSTTPLFAGDHVYKVEDKICDLLAERGSLVRKTKLTHSYPHCWRTKTPLIFRTTPQWFVSMEKNGLREKALSEIKQVQWVPDWGQARIEGMVDGRPDWCISRQRTWGVPLCLVIDKETGEPHPNAVEIMEKAAQAIEKDGIQAWFDMPLEALVDGDTSQYAKIDDTLDVWFDSGVTHACVLAVREELQEPADIYLEGSDQHRGWFQSSLLTGVAINNRAPYKAVLTHGFTVDEKGEKMSKSKGNVLAPQQVINELGADVLRLWVASTDYRGEIAVSKEILKRTADTYRRIRNTSRFLLANLNGFDPATDMVAPSEMLPLDRWAVNAALETQQSIAKSYESYTFWQVVQQIHHFCAMDMGGFYLDIIKDRQYTAKRGSLAHRSCQSAMYLISQALIRWMAPVLSFTAEEAWQYLPGDHSDTIFIETWFDGLTAYSDDTISLDDWAAIREVKAAVNKAIEAMRVAKTLGSSLEANVTLSVSEKWYQPLSKLQNELRFVLITSQATVEQGEQGEATALEGVFLTITANQDQKCERCWHRRPEVGTLSEHPGLCNRCVENVAGDGEIREFA</sequence>
<dbReference type="PANTHER" id="PTHR42765:SF1">
    <property type="entry name" value="ISOLEUCINE--TRNA LIGASE, MITOCHONDRIAL"/>
    <property type="match status" value="1"/>
</dbReference>
<comment type="subunit">
    <text evidence="3 14">Monomer.</text>
</comment>
<dbReference type="Proteomes" id="UP001239782">
    <property type="component" value="Chromosome"/>
</dbReference>
<protein>
    <recommendedName>
        <fullName evidence="14">Isoleucine--tRNA ligase</fullName>
        <ecNumber evidence="14">6.1.1.5</ecNumber>
    </recommendedName>
    <alternativeName>
        <fullName evidence="14">Isoleucyl-tRNA synthetase</fullName>
        <shortName evidence="14">IleRS</shortName>
    </alternativeName>
</protein>